<organism evidence="2 3">
    <name type="scientific">Rubrobacter marinus</name>
    <dbReference type="NCBI Taxonomy" id="2653852"/>
    <lineage>
        <taxon>Bacteria</taxon>
        <taxon>Bacillati</taxon>
        <taxon>Actinomycetota</taxon>
        <taxon>Rubrobacteria</taxon>
        <taxon>Rubrobacterales</taxon>
        <taxon>Rubrobacteraceae</taxon>
        <taxon>Rubrobacter</taxon>
    </lineage>
</organism>
<dbReference type="Gene3D" id="3.40.50.300">
    <property type="entry name" value="P-loop containing nucleotide triphosphate hydrolases"/>
    <property type="match status" value="1"/>
</dbReference>
<dbReference type="KEGG" id="rmar:GBA65_21785"/>
<keyword evidence="3" id="KW-1185">Reference proteome</keyword>
<feature type="compositionally biased region" description="Low complexity" evidence="1">
    <location>
        <begin position="656"/>
        <end position="671"/>
    </location>
</feature>
<geneLocation type="plasmid" evidence="2 3">
    <name>unnamed1</name>
</geneLocation>
<evidence type="ECO:0000256" key="1">
    <source>
        <dbReference type="SAM" id="MobiDB-lite"/>
    </source>
</evidence>
<dbReference type="EMBL" id="CP045122">
    <property type="protein sequence ID" value="QIN81071.1"/>
    <property type="molecule type" value="Genomic_DNA"/>
</dbReference>
<evidence type="ECO:0008006" key="4">
    <source>
        <dbReference type="Google" id="ProtNLM"/>
    </source>
</evidence>
<dbReference type="Proteomes" id="UP000502706">
    <property type="component" value="Plasmid unnamed1"/>
</dbReference>
<name>A0A6G8Q3L4_9ACTN</name>
<keyword evidence="2" id="KW-0614">Plasmid</keyword>
<dbReference type="SUPFAM" id="SSF52540">
    <property type="entry name" value="P-loop containing nucleoside triphosphate hydrolases"/>
    <property type="match status" value="1"/>
</dbReference>
<reference evidence="2 3" key="1">
    <citation type="submission" date="2019-10" db="EMBL/GenBank/DDBJ databases">
        <title>Rubrobacter sp nov SCSIO 52915 isolated from a deep-sea sediment in the South China Sea.</title>
        <authorList>
            <person name="Chen R.W."/>
        </authorList>
    </citation>
    <scope>NUCLEOTIDE SEQUENCE [LARGE SCALE GENOMIC DNA]</scope>
    <source>
        <strain evidence="2 3">SCSIO 52915</strain>
        <plasmid evidence="2 3">unnamed1</plasmid>
    </source>
</reference>
<dbReference type="RefSeq" id="WP_166398781.1">
    <property type="nucleotide sequence ID" value="NZ_CP045122.1"/>
</dbReference>
<dbReference type="InterPro" id="IPR027417">
    <property type="entry name" value="P-loop_NTPase"/>
</dbReference>
<accession>A0A6G8Q3L4</accession>
<dbReference type="AlphaFoldDB" id="A0A6G8Q3L4"/>
<feature type="compositionally biased region" description="Basic residues" evidence="1">
    <location>
        <begin position="704"/>
        <end position="713"/>
    </location>
</feature>
<evidence type="ECO:0000313" key="2">
    <source>
        <dbReference type="EMBL" id="QIN81071.1"/>
    </source>
</evidence>
<protein>
    <recommendedName>
        <fullName evidence="4">Helicase C-terminal domain-containing protein</fullName>
    </recommendedName>
</protein>
<sequence>MGKSYQLMTISKAEIRLGAAPQELFCVPQDLIPQWQAQREKFFGERFEVIGSPQDARRVAREIRDNPEETRCFITHFEALSRVGRKRETLPEAIVDGRTALALRLYDYKQEKRRAAQPEADPKNAAKGHEEADPYVHYLDDPDLAAAVTTHDRCPKCAADTDAGWNGEVCTATKYCVTHGRACESGGGGAGCVLKGCGYVHTRLRVKPAASHLTNAFRDGVKCVDELTEISGDSQKSEALRALARGTRRQGGAHNYGGTGTPQKNYAKDTFWAFWWAFGGGSVAFPYGYDGSQRYAEEFNVQEVLHGRREDGEEHLKVRKKTLPILTNVSQFWRITQPSVSRCRKEQTGEPLVPLTYHPIEVPMGVLQQKMHAYWLKNFPDYFAWRYPGHPLVREGLVEKWAAGLGQRWRLEAAATMPGWDPATLEWPAARATLGEPSNWTPAMLKLLEIVLERAGCGEKVLVGSCLKDLGPFVAGALAEKGVCANHITEVRGEGAERTTQTKSPKKRARAVREFAEGDAQVLCAGVQALKLGHSLEAASSVALLGLPDSWFVLDQFVERVHRLTSEKPVNIYVIIPRQSIAQTKWGVLQKKGDSSDLAFDGEFLPRDEKPVNWNEELREMRRRGIGLNAAEDLVPEEEVLAAWRKMPPLLAALGAASSTSAETPRAFPAPARRPRPVSEIPAGPFEEVSLFDPAPFETEAPPRKQRRRRRAA</sequence>
<evidence type="ECO:0000313" key="3">
    <source>
        <dbReference type="Proteomes" id="UP000502706"/>
    </source>
</evidence>
<gene>
    <name evidence="2" type="ORF">GBA65_21785</name>
</gene>
<proteinExistence type="predicted"/>
<feature type="region of interest" description="Disordered" evidence="1">
    <location>
        <begin position="656"/>
        <end position="713"/>
    </location>
</feature>